<dbReference type="InterPro" id="IPR003961">
    <property type="entry name" value="FN3_dom"/>
</dbReference>
<reference evidence="2 3" key="1">
    <citation type="journal article" date="2022" name="Int. J. Syst. Evol. Microbiol.">
        <title>Apilactobacillus apisilvae sp. nov., Nicolia spurrieriana gen. nov. sp. nov., Bombilactobacillus folatiphilus sp. nov. and Bombilactobacillus thymidiniphilus sp. nov., four new lactic acid bacterial isolates from stingless bees Tetragonula carbonaria and Austroplebeia australis.</title>
        <authorList>
            <person name="Oliphant S.A."/>
            <person name="Watson-Haigh N.S."/>
            <person name="Sumby K.M."/>
            <person name="Gardner J."/>
            <person name="Groom S."/>
            <person name="Jiranek V."/>
        </authorList>
    </citation>
    <scope>NUCLEOTIDE SEQUENCE [LARGE SCALE GENOMIC DNA]</scope>
    <source>
        <strain evidence="2 3">SG5_A10</strain>
    </source>
</reference>
<organism evidence="2 3">
    <name type="scientific">Apilactobacillus apisilvae</name>
    <dbReference type="NCBI Taxonomy" id="2923364"/>
    <lineage>
        <taxon>Bacteria</taxon>
        <taxon>Bacillati</taxon>
        <taxon>Bacillota</taxon>
        <taxon>Bacilli</taxon>
        <taxon>Lactobacillales</taxon>
        <taxon>Lactobacillaceae</taxon>
        <taxon>Apilactobacillus</taxon>
    </lineage>
</organism>
<dbReference type="InterPro" id="IPR013783">
    <property type="entry name" value="Ig-like_fold"/>
</dbReference>
<evidence type="ECO:0000259" key="1">
    <source>
        <dbReference type="PROSITE" id="PS50853"/>
    </source>
</evidence>
<name>A0ABY4PIU8_9LACO</name>
<accession>A0ABY4PIU8</accession>
<sequence>MATYDTPIFTNQSSRLIIAVAANSEQLTFTKIVYSSDDFSNKSDDDIANLTDLTNKEITANAQSFLENGITKVRGAGNNDNLDQGLNVRTFGLYAKGNNIPEMLVAVATSQTADYLDVHNNNSSNQLTYTFNLKISNTRNINFSNIHDVSVTQADLQSALAHIDLSNYETVEDANDAHKSLKEGIDDLDTQTSQGLTAIGQQLGQLIDINKFKDEFNTKLGKYDTSADVDEKLKNINLSPYMKTADANNTFALKSDVTNLGLAAKDGKLYYDNLPVITAQAPSGISVSLDRAKDGIQATINVADNGGLSNIYYQLFYKKSDDTVWQFIDHPARTSTLTVPMDGSTYDFKAKAGNSAGLSDESSVASILTIDGSIYGASWNQGVDSTLTRTDSAVGMVAGINGQRNDFDNAPIFGEMHRVNDDKGNVFVRIPKFYIKKTQVPGLSTWQVSKIKHDDSWYLPKCFWNFSSNQELPYVDVGAYLANLNGSVLESKVNTAPANSQTIGSFRNYARNNGAGYQQLDIHVWDVLQVLFIIEFATLDSQSVMYGNAENYNSGYTDGMKGSSAGDSNNIKYRGIESMYCNIFQFVDGIGINSGNIYVCDNANNYSDSQFSYPYRPVSYRLPESSNYMQSAGLDLSNPEVTLPTSTTSTQGYYNDYCYNDSGSNYAMNVGGYGSHSSHGLFCAGVHGAFSSSYSNVGSRLIKKPVL</sequence>
<dbReference type="InterPro" id="IPR036116">
    <property type="entry name" value="FN3_sf"/>
</dbReference>
<keyword evidence="2" id="KW-0614">Plasmid</keyword>
<proteinExistence type="predicted"/>
<dbReference type="CDD" id="cd00063">
    <property type="entry name" value="FN3"/>
    <property type="match status" value="1"/>
</dbReference>
<dbReference type="SUPFAM" id="SSF49265">
    <property type="entry name" value="Fibronectin type III"/>
    <property type="match status" value="1"/>
</dbReference>
<dbReference type="Proteomes" id="UP000831859">
    <property type="component" value="Plasmid p1unnamed"/>
</dbReference>
<dbReference type="Gene3D" id="2.60.40.10">
    <property type="entry name" value="Immunoglobulins"/>
    <property type="match status" value="1"/>
</dbReference>
<feature type="domain" description="Fibronectin type-III" evidence="1">
    <location>
        <begin position="281"/>
        <end position="372"/>
    </location>
</feature>
<gene>
    <name evidence="2" type="ORF">MOO46_07330</name>
</gene>
<evidence type="ECO:0000313" key="2">
    <source>
        <dbReference type="EMBL" id="UQS85796.1"/>
    </source>
</evidence>
<keyword evidence="3" id="KW-1185">Reference proteome</keyword>
<evidence type="ECO:0000313" key="3">
    <source>
        <dbReference type="Proteomes" id="UP000831859"/>
    </source>
</evidence>
<protein>
    <submittedName>
        <fullName evidence="2">Fibronectin type III domain-containing protein</fullName>
    </submittedName>
</protein>
<dbReference type="PROSITE" id="PS50853">
    <property type="entry name" value="FN3"/>
    <property type="match status" value="1"/>
</dbReference>
<geneLocation type="plasmid" evidence="2 3">
    <name>p1unnamed</name>
</geneLocation>
<dbReference type="RefSeq" id="WP_249511760.1">
    <property type="nucleotide sequence ID" value="NZ_CP093363.1"/>
</dbReference>
<dbReference type="EMBL" id="CP093363">
    <property type="protein sequence ID" value="UQS85796.1"/>
    <property type="molecule type" value="Genomic_DNA"/>
</dbReference>